<organism evidence="1 2">
    <name type="scientific">Neisseria dumasiana</name>
    <dbReference type="NCBI Taxonomy" id="1931275"/>
    <lineage>
        <taxon>Bacteria</taxon>
        <taxon>Pseudomonadati</taxon>
        <taxon>Pseudomonadota</taxon>
        <taxon>Betaproteobacteria</taxon>
        <taxon>Neisseriales</taxon>
        <taxon>Neisseriaceae</taxon>
        <taxon>Neisseria</taxon>
    </lineage>
</organism>
<sequence>MFIVERSGKISYPPFFNDNIRINHDENSAFRAIVEILQGIVSNRIHALAGFFDDDTWLHKVSLCAFAIIAAIQSIPKAINGRIKTVKSEMRIFNKGIEKIKQGMKLAKIPITEHQLLEFEQAQKEREEHLKYIECLPTHGNFGREQMALKRIIATVYYHLGIDLSQVRIGIVQRLYDNVRDIADLAEYPSYQFFNKYLKRGNIEVKNIIATVDKIKSRQNNTQLAAENIANSSMLDNTENSAA</sequence>
<name>A0ABX3WMF0_9NEIS</name>
<reference evidence="1 2" key="1">
    <citation type="submission" date="2017-01" db="EMBL/GenBank/DDBJ databases">
        <authorList>
            <person name="Wolfgang W.J."/>
            <person name="Cole J."/>
            <person name="Wroblewski D."/>
            <person name="Mcginnis J."/>
            <person name="Musser K.A."/>
        </authorList>
    </citation>
    <scope>NUCLEOTIDE SEQUENCE [LARGE SCALE GENOMIC DNA]</scope>
    <source>
        <strain evidence="1 2">93087</strain>
    </source>
</reference>
<dbReference type="Proteomes" id="UP000193346">
    <property type="component" value="Unassembled WGS sequence"/>
</dbReference>
<evidence type="ECO:0000313" key="2">
    <source>
        <dbReference type="Proteomes" id="UP000193346"/>
    </source>
</evidence>
<evidence type="ECO:0000313" key="1">
    <source>
        <dbReference type="EMBL" id="OSI34571.1"/>
    </source>
</evidence>
<accession>A0ABX3WMF0</accession>
<gene>
    <name evidence="1" type="ORF">BV913_07245</name>
</gene>
<proteinExistence type="predicted"/>
<dbReference type="RefSeq" id="WP_085418469.1">
    <property type="nucleotide sequence ID" value="NZ_CP091509.1"/>
</dbReference>
<dbReference type="EMBL" id="MTAC01000015">
    <property type="protein sequence ID" value="OSI34571.1"/>
    <property type="molecule type" value="Genomic_DNA"/>
</dbReference>
<protein>
    <submittedName>
        <fullName evidence="1">Uncharacterized protein</fullName>
    </submittedName>
</protein>
<comment type="caution">
    <text evidence="1">The sequence shown here is derived from an EMBL/GenBank/DDBJ whole genome shotgun (WGS) entry which is preliminary data.</text>
</comment>
<keyword evidence="2" id="KW-1185">Reference proteome</keyword>